<evidence type="ECO:0000313" key="2">
    <source>
        <dbReference type="Proteomes" id="UP000007150"/>
    </source>
</evidence>
<evidence type="ECO:0000313" key="1">
    <source>
        <dbReference type="EMBL" id="AEG50083.1"/>
    </source>
</evidence>
<accession>F6EYD0</accession>
<dbReference type="KEGG" id="sch:Sphch_2423"/>
<dbReference type="STRING" id="690566.Sphch_2423"/>
<dbReference type="RefSeq" id="WP_013848323.1">
    <property type="nucleotide sequence ID" value="NC_015593.1"/>
</dbReference>
<dbReference type="AlphaFoldDB" id="F6EYD0"/>
<protein>
    <submittedName>
        <fullName evidence="1">Uncharacterized protein</fullName>
    </submittedName>
</protein>
<proteinExistence type="predicted"/>
<gene>
    <name evidence="1" type="ORF">Sphch_2423</name>
</gene>
<sequence length="226" mass="26068">MSRSKRNPPAIDRTTRFLSLRDAVTIIGKARWAEWQDTDIDRLAQSREECLDVEAWDRAAHARRQLELWLVEAVISAYGVDVENRKVKIEIRWLTTPYFKLDVLDNKFLQINDEWESIWIDAFDLHERVNGVRRISPRKRQTFEWRDIVHQAWVLALSMELPRTQTALVGQIAQWYLDGPGDGHAVPDEKELKALAKGILDFLGGRVLSGEVFSSESPPVTRFSSG</sequence>
<organism evidence="1 2">
    <name type="scientific">Sphingobium chlorophenolicum L-1</name>
    <dbReference type="NCBI Taxonomy" id="690566"/>
    <lineage>
        <taxon>Bacteria</taxon>
        <taxon>Pseudomonadati</taxon>
        <taxon>Pseudomonadota</taxon>
        <taxon>Alphaproteobacteria</taxon>
        <taxon>Sphingomonadales</taxon>
        <taxon>Sphingomonadaceae</taxon>
        <taxon>Sphingobium</taxon>
    </lineage>
</organism>
<reference evidence="1 2" key="1">
    <citation type="submission" date="2011-05" db="EMBL/GenBank/DDBJ databases">
        <title>Complete sequence of chromosome 1 of Sphingobium chlorophenolicum L-1.</title>
        <authorList>
            <consortium name="US DOE Joint Genome Institute"/>
            <person name="Lucas S."/>
            <person name="Han J."/>
            <person name="Lapidus A."/>
            <person name="Cheng J.-F."/>
            <person name="Goodwin L."/>
            <person name="Pitluck S."/>
            <person name="Peters L."/>
            <person name="Daligault H."/>
            <person name="Han C."/>
            <person name="Tapia R."/>
            <person name="Land M."/>
            <person name="Hauser L."/>
            <person name="Kyrpides N."/>
            <person name="Ivanova N."/>
            <person name="Pagani I."/>
            <person name="Turner P."/>
            <person name="Copley S."/>
            <person name="Woyke T."/>
        </authorList>
    </citation>
    <scope>NUCLEOTIDE SEQUENCE [LARGE SCALE GENOMIC DNA]</scope>
    <source>
        <strain evidence="1 2">L-1</strain>
    </source>
</reference>
<dbReference type="EMBL" id="CP002798">
    <property type="protein sequence ID" value="AEG50083.1"/>
    <property type="molecule type" value="Genomic_DNA"/>
</dbReference>
<keyword evidence="2" id="KW-1185">Reference proteome</keyword>
<name>F6EYD0_SPHCR</name>
<dbReference type="Proteomes" id="UP000007150">
    <property type="component" value="Chromosome 1"/>
</dbReference>
<dbReference type="HOGENOM" id="CLU_1224092_0_0_5"/>